<dbReference type="PANTHER" id="PTHR13265:SF0">
    <property type="entry name" value="HPR1"/>
    <property type="match status" value="1"/>
</dbReference>
<dbReference type="AlphaFoldDB" id="C4JH61"/>
<dbReference type="KEGG" id="ure:UREG_02634"/>
<dbReference type="EMBL" id="CH476615">
    <property type="protein sequence ID" value="EEP77785.1"/>
    <property type="molecule type" value="Genomic_DNA"/>
</dbReference>
<dbReference type="VEuPathDB" id="FungiDB:UREG_02634"/>
<dbReference type="HOGENOM" id="CLU_017925_1_0_1"/>
<dbReference type="Proteomes" id="UP000002058">
    <property type="component" value="Unassembled WGS sequence"/>
</dbReference>
<feature type="compositionally biased region" description="Basic and acidic residues" evidence="1">
    <location>
        <begin position="184"/>
        <end position="200"/>
    </location>
</feature>
<dbReference type="GO" id="GO:0006406">
    <property type="term" value="P:mRNA export from nucleus"/>
    <property type="evidence" value="ECO:0007669"/>
    <property type="project" value="TreeGrafter"/>
</dbReference>
<evidence type="ECO:0000313" key="2">
    <source>
        <dbReference type="EMBL" id="EEP77785.1"/>
    </source>
</evidence>
<proteinExistence type="predicted"/>
<dbReference type="InterPro" id="IPR021861">
    <property type="entry name" value="THO_THOC1"/>
</dbReference>
<gene>
    <name evidence="2" type="ORF">UREG_02634</name>
</gene>
<evidence type="ECO:0008006" key="4">
    <source>
        <dbReference type="Google" id="ProtNLM"/>
    </source>
</evidence>
<dbReference type="eggNOG" id="KOG2491">
    <property type="taxonomic scope" value="Eukaryota"/>
</dbReference>
<dbReference type="OMA" id="EYHTENV"/>
<dbReference type="GO" id="GO:0000445">
    <property type="term" value="C:THO complex part of transcription export complex"/>
    <property type="evidence" value="ECO:0007669"/>
    <property type="project" value="TreeGrafter"/>
</dbReference>
<feature type="region of interest" description="Disordered" evidence="1">
    <location>
        <begin position="167"/>
        <end position="231"/>
    </location>
</feature>
<dbReference type="OrthoDB" id="10257415at2759"/>
<keyword evidence="3" id="KW-1185">Reference proteome</keyword>
<dbReference type="GeneID" id="8443079"/>
<name>C4JH61_UNCRE</name>
<evidence type="ECO:0000256" key="1">
    <source>
        <dbReference type="SAM" id="MobiDB-lite"/>
    </source>
</evidence>
<feature type="region of interest" description="Disordered" evidence="1">
    <location>
        <begin position="548"/>
        <end position="585"/>
    </location>
</feature>
<feature type="compositionally biased region" description="Basic and acidic residues" evidence="1">
    <location>
        <begin position="286"/>
        <end position="296"/>
    </location>
</feature>
<dbReference type="RefSeq" id="XP_002543118.1">
    <property type="nucleotide sequence ID" value="XM_002543072.1"/>
</dbReference>
<dbReference type="PANTHER" id="PTHR13265">
    <property type="entry name" value="THO COMPLEX SUBUNIT 1"/>
    <property type="match status" value="1"/>
</dbReference>
<sequence length="756" mass="84369">MAVGDIRSVQVYRKHVQELLEKATEVKQSSAIEPPVTESDLGDAIRWIDDDGEDASKSAQAAYAAVETAFREKFYRLLATTSINEPNFVDIWNLLDIVSIFSDNERCEPGLIFWLVEELLDSQTIDGCRKVFDYLESRRERNTASFPLGDKSSVNLRGEYHTENITTFDELPTSASAEEDAADVEMRDAEPPKALEDSTKLETATNLQTSAEPDGQRRKPSTATPSQTEDASIDMDALYPIFWGLQASFSSPTRLFDPEHFASFKKGLESTISNFQKVSIDLEKRGMTKGSEETSRRGIKRKRTENGSEAANTFNPKYLTSRDLFELEANDVAFRRHILVQSLIILDFLISLTPRAKAKLADATNKSVLYSYVLSDEDAKWATQMKSSIAGYLQQGLDGKFYYRMVDTVLTRDKNWVRWKAEACPAIEKAPIQVQEYLDTQSGVMKLTTNKRLRATPLGSLDLKFLSEDANLGNLDRLREADRFSNPSPDSYMRGIADDEFNIEMAQNDDEKEEAARGKASKAWRVLRLSSRSKLNKFDKIDDGKNLKILFESPPPEKPGSEVEGGEGQEIGSVKNESTKENDTVEGDSLARHAANLTHPGTKNHQKLVPASSPSLAAHQRCRCFKSILSAAKDERSKQGLSLVSRSSSRLQLGYVISASCAPEMIGNYVFSSFISENFTRHLSHSWAREELWADSLHITPIGQISLFDCFGPMDDRCRRSGEDVFGDDIVPLSTDPAIWSLSLSGINSVHVDSGS</sequence>
<dbReference type="InParanoid" id="C4JH61"/>
<dbReference type="Pfam" id="PF11957">
    <property type="entry name" value="efThoc1"/>
    <property type="match status" value="2"/>
</dbReference>
<protein>
    <recommendedName>
        <fullName evidence="4">Nuclear matrix protein</fullName>
    </recommendedName>
</protein>
<evidence type="ECO:0000313" key="3">
    <source>
        <dbReference type="Proteomes" id="UP000002058"/>
    </source>
</evidence>
<accession>C4JH61</accession>
<feature type="compositionally biased region" description="Polar residues" evidence="1">
    <location>
        <begin position="201"/>
        <end position="211"/>
    </location>
</feature>
<feature type="compositionally biased region" description="Polar residues" evidence="1">
    <location>
        <begin position="221"/>
        <end position="230"/>
    </location>
</feature>
<reference evidence="3" key="1">
    <citation type="journal article" date="2009" name="Genome Res.">
        <title>Comparative genomic analyses of the human fungal pathogens Coccidioides and their relatives.</title>
        <authorList>
            <person name="Sharpton T.J."/>
            <person name="Stajich J.E."/>
            <person name="Rounsley S.D."/>
            <person name="Gardner M.J."/>
            <person name="Wortman J.R."/>
            <person name="Jordar V.S."/>
            <person name="Maiti R."/>
            <person name="Kodira C.D."/>
            <person name="Neafsey D.E."/>
            <person name="Zeng Q."/>
            <person name="Hung C.-Y."/>
            <person name="McMahan C."/>
            <person name="Muszewska A."/>
            <person name="Grynberg M."/>
            <person name="Mandel M.A."/>
            <person name="Kellner E.M."/>
            <person name="Barker B.M."/>
            <person name="Galgiani J.N."/>
            <person name="Orbach M.J."/>
            <person name="Kirkland T.N."/>
            <person name="Cole G.T."/>
            <person name="Henn M.R."/>
            <person name="Birren B.W."/>
            <person name="Taylor J.W."/>
        </authorList>
    </citation>
    <scope>NUCLEOTIDE SEQUENCE [LARGE SCALE GENOMIC DNA]</scope>
    <source>
        <strain evidence="3">UAMH 1704</strain>
    </source>
</reference>
<feature type="region of interest" description="Disordered" evidence="1">
    <location>
        <begin position="286"/>
        <end position="313"/>
    </location>
</feature>
<organism evidence="2 3">
    <name type="scientific">Uncinocarpus reesii (strain UAMH 1704)</name>
    <dbReference type="NCBI Taxonomy" id="336963"/>
    <lineage>
        <taxon>Eukaryota</taxon>
        <taxon>Fungi</taxon>
        <taxon>Dikarya</taxon>
        <taxon>Ascomycota</taxon>
        <taxon>Pezizomycotina</taxon>
        <taxon>Eurotiomycetes</taxon>
        <taxon>Eurotiomycetidae</taxon>
        <taxon>Onygenales</taxon>
        <taxon>Onygenaceae</taxon>
        <taxon>Uncinocarpus</taxon>
    </lineage>
</organism>
<dbReference type="STRING" id="336963.C4JH61"/>